<feature type="transmembrane region" description="Helical" evidence="14">
    <location>
        <begin position="12"/>
        <end position="33"/>
    </location>
</feature>
<dbReference type="Gene3D" id="3.30.565.10">
    <property type="entry name" value="Histidine kinase-like ATPase, C-terminal domain"/>
    <property type="match status" value="1"/>
</dbReference>
<name>A0A410DTT3_9CLOT</name>
<dbReference type="Gene3D" id="6.10.340.10">
    <property type="match status" value="1"/>
</dbReference>
<dbReference type="InterPro" id="IPR036097">
    <property type="entry name" value="HisK_dim/P_sf"/>
</dbReference>
<dbReference type="Pfam" id="PF00512">
    <property type="entry name" value="HisKA"/>
    <property type="match status" value="1"/>
</dbReference>
<dbReference type="GO" id="GO:0000155">
    <property type="term" value="F:phosphorelay sensor kinase activity"/>
    <property type="evidence" value="ECO:0007669"/>
    <property type="project" value="InterPro"/>
</dbReference>
<evidence type="ECO:0000256" key="6">
    <source>
        <dbReference type="ARBA" id="ARBA00022679"/>
    </source>
</evidence>
<dbReference type="InterPro" id="IPR003594">
    <property type="entry name" value="HATPase_dom"/>
</dbReference>
<dbReference type="Pfam" id="PF00672">
    <property type="entry name" value="HAMP"/>
    <property type="match status" value="1"/>
</dbReference>
<evidence type="ECO:0000256" key="14">
    <source>
        <dbReference type="SAM" id="Phobius"/>
    </source>
</evidence>
<dbReference type="SUPFAM" id="SSF47384">
    <property type="entry name" value="Homodimeric domain of signal transducing histidine kinase"/>
    <property type="match status" value="1"/>
</dbReference>
<dbReference type="Pfam" id="PF02518">
    <property type="entry name" value="HATPase_c"/>
    <property type="match status" value="1"/>
</dbReference>
<dbReference type="SMART" id="SM00304">
    <property type="entry name" value="HAMP"/>
    <property type="match status" value="1"/>
</dbReference>
<dbReference type="PRINTS" id="PR00344">
    <property type="entry name" value="BCTRLSENSOR"/>
</dbReference>
<dbReference type="SMART" id="SM00388">
    <property type="entry name" value="HisKA"/>
    <property type="match status" value="1"/>
</dbReference>
<protein>
    <recommendedName>
        <fullName evidence="3">histidine kinase</fullName>
        <ecNumber evidence="3">2.7.13.3</ecNumber>
    </recommendedName>
</protein>
<comment type="catalytic activity">
    <reaction evidence="1">
        <text>ATP + protein L-histidine = ADP + protein N-phospho-L-histidine.</text>
        <dbReference type="EC" id="2.7.13.3"/>
    </reaction>
</comment>
<keyword evidence="9 17" id="KW-0418">Kinase</keyword>
<keyword evidence="4" id="KW-1003">Cell membrane</keyword>
<evidence type="ECO:0000313" key="17">
    <source>
        <dbReference type="EMBL" id="QAA32496.1"/>
    </source>
</evidence>
<evidence type="ECO:0000256" key="2">
    <source>
        <dbReference type="ARBA" id="ARBA00004651"/>
    </source>
</evidence>
<evidence type="ECO:0000259" key="16">
    <source>
        <dbReference type="PROSITE" id="PS50885"/>
    </source>
</evidence>
<dbReference type="GO" id="GO:0005886">
    <property type="term" value="C:plasma membrane"/>
    <property type="evidence" value="ECO:0007669"/>
    <property type="project" value="UniProtKB-SubCell"/>
</dbReference>
<evidence type="ECO:0000256" key="13">
    <source>
        <dbReference type="ARBA" id="ARBA00023136"/>
    </source>
</evidence>
<evidence type="ECO:0000256" key="12">
    <source>
        <dbReference type="ARBA" id="ARBA00023012"/>
    </source>
</evidence>
<evidence type="ECO:0000256" key="5">
    <source>
        <dbReference type="ARBA" id="ARBA00022553"/>
    </source>
</evidence>
<evidence type="ECO:0000256" key="7">
    <source>
        <dbReference type="ARBA" id="ARBA00022692"/>
    </source>
</evidence>
<comment type="subcellular location">
    <subcellularLocation>
        <location evidence="2">Cell membrane</location>
        <topology evidence="2">Multi-pass membrane protein</topology>
    </subcellularLocation>
</comment>
<dbReference type="EMBL" id="CP025746">
    <property type="protein sequence ID" value="QAA32496.1"/>
    <property type="molecule type" value="Genomic_DNA"/>
</dbReference>
<feature type="transmembrane region" description="Helical" evidence="14">
    <location>
        <begin position="161"/>
        <end position="188"/>
    </location>
</feature>
<keyword evidence="13 14" id="KW-0472">Membrane</keyword>
<evidence type="ECO:0000256" key="1">
    <source>
        <dbReference type="ARBA" id="ARBA00000085"/>
    </source>
</evidence>
<dbReference type="SUPFAM" id="SSF158472">
    <property type="entry name" value="HAMP domain-like"/>
    <property type="match status" value="1"/>
</dbReference>
<keyword evidence="11 14" id="KW-1133">Transmembrane helix</keyword>
<reference evidence="17 18" key="1">
    <citation type="submission" date="2018-01" db="EMBL/GenBank/DDBJ databases">
        <title>Genome Sequencing and Assembly of Anaerobacter polyendosporus strain CT4.</title>
        <authorList>
            <person name="Tachaapaikoon C."/>
            <person name="Sutheeworapong S."/>
            <person name="Jenjaroenpun P."/>
            <person name="Wongsurawat T."/>
            <person name="Nookeaw I."/>
            <person name="Cheawchanlertfa P."/>
            <person name="Kosugi A."/>
            <person name="Cheevadhanarak S."/>
            <person name="Ratanakhanokchai K."/>
        </authorList>
    </citation>
    <scope>NUCLEOTIDE SEQUENCE [LARGE SCALE GENOMIC DNA]</scope>
    <source>
        <strain evidence="17 18">CT4</strain>
    </source>
</reference>
<evidence type="ECO:0000256" key="9">
    <source>
        <dbReference type="ARBA" id="ARBA00022777"/>
    </source>
</evidence>
<gene>
    <name evidence="17" type="ORF">C1I91_13090</name>
</gene>
<dbReference type="Gene3D" id="1.10.287.130">
    <property type="match status" value="1"/>
</dbReference>
<evidence type="ECO:0000313" key="18">
    <source>
        <dbReference type="Proteomes" id="UP000286268"/>
    </source>
</evidence>
<dbReference type="InterPro" id="IPR003660">
    <property type="entry name" value="HAMP_dom"/>
</dbReference>
<dbReference type="CDD" id="cd00082">
    <property type="entry name" value="HisKA"/>
    <property type="match status" value="1"/>
</dbReference>
<evidence type="ECO:0000256" key="11">
    <source>
        <dbReference type="ARBA" id="ARBA00022989"/>
    </source>
</evidence>
<accession>A0A410DTT3</accession>
<dbReference type="PROSITE" id="PS50109">
    <property type="entry name" value="HIS_KIN"/>
    <property type="match status" value="1"/>
</dbReference>
<dbReference type="CDD" id="cd06225">
    <property type="entry name" value="HAMP"/>
    <property type="match status" value="1"/>
</dbReference>
<dbReference type="PROSITE" id="PS50885">
    <property type="entry name" value="HAMP"/>
    <property type="match status" value="1"/>
</dbReference>
<dbReference type="InterPro" id="IPR005467">
    <property type="entry name" value="His_kinase_dom"/>
</dbReference>
<feature type="domain" description="HAMP" evidence="16">
    <location>
        <begin position="187"/>
        <end position="233"/>
    </location>
</feature>
<evidence type="ECO:0000256" key="8">
    <source>
        <dbReference type="ARBA" id="ARBA00022741"/>
    </source>
</evidence>
<dbReference type="SUPFAM" id="SSF55874">
    <property type="entry name" value="ATPase domain of HSP90 chaperone/DNA topoisomerase II/histidine kinase"/>
    <property type="match status" value="1"/>
</dbReference>
<dbReference type="InterPro" id="IPR003661">
    <property type="entry name" value="HisK_dim/P_dom"/>
</dbReference>
<dbReference type="KEGG" id="cmah:C1I91_13090"/>
<dbReference type="OrthoDB" id="9792991at2"/>
<keyword evidence="6" id="KW-0808">Transferase</keyword>
<dbReference type="InterPro" id="IPR050398">
    <property type="entry name" value="HssS/ArlS-like"/>
</dbReference>
<keyword evidence="18" id="KW-1185">Reference proteome</keyword>
<keyword evidence="7 14" id="KW-0812">Transmembrane</keyword>
<evidence type="ECO:0000256" key="4">
    <source>
        <dbReference type="ARBA" id="ARBA00022475"/>
    </source>
</evidence>
<sequence length="461" mass="53140">MRKISRLKLELAIFAIISMGISLFLGIMINAAVKPDLKSDNEVYNYVYKDYIKDLLSELKKPANINEEKIKSIINREWRRDYTLYLVDKNGRVIESSSGSVKEIDPEYIKDGMVQVKHVDNKEKNKDVTDTTVRVRACYHISSDYFLLFDYLGYGQNDGNFYTVIFSVIAIYLISFSLLTGGRFTYLLKINKSIRVMAEGNLSSIAPVKYKNELTQLAKDINFMAEELQKEDDKRKEFLTNISHDLRTPLTTITGYIKIIKEKKYRDTEEVGKFVDIMERKSNHLKYMIDDFFQYSKLASNDIDMNKEKLYLQELIRQIVVEEQPVFKQSQLELLLYLDNKDIIVFGDGELIFRAVSNLLSNALKYSKKETKVEVVIGKENIDNSSYGVISVISIPKEDIKEEEVIKLFDRLYKKDKARGGEGSGLGLSIVKEIIKLHGGLVMANKEADKIVFKLFIPIVF</sequence>
<dbReference type="InterPro" id="IPR004358">
    <property type="entry name" value="Sig_transdc_His_kin-like_C"/>
</dbReference>
<dbReference type="FunFam" id="1.10.287.130:FF:000008">
    <property type="entry name" value="Two-component sensor histidine kinase"/>
    <property type="match status" value="1"/>
</dbReference>
<proteinExistence type="predicted"/>
<dbReference type="Proteomes" id="UP000286268">
    <property type="component" value="Chromosome"/>
</dbReference>
<keyword evidence="12" id="KW-0902">Two-component regulatory system</keyword>
<keyword evidence="8" id="KW-0547">Nucleotide-binding</keyword>
<feature type="domain" description="Histidine kinase" evidence="15">
    <location>
        <begin position="241"/>
        <end position="461"/>
    </location>
</feature>
<dbReference type="PANTHER" id="PTHR45528:SF1">
    <property type="entry name" value="SENSOR HISTIDINE KINASE CPXA"/>
    <property type="match status" value="1"/>
</dbReference>
<dbReference type="InterPro" id="IPR036890">
    <property type="entry name" value="HATPase_C_sf"/>
</dbReference>
<keyword evidence="10" id="KW-0067">ATP-binding</keyword>
<dbReference type="RefSeq" id="WP_128213285.1">
    <property type="nucleotide sequence ID" value="NZ_CP025746.1"/>
</dbReference>
<keyword evidence="5" id="KW-0597">Phosphoprotein</keyword>
<dbReference type="EC" id="2.7.13.3" evidence="3"/>
<dbReference type="AlphaFoldDB" id="A0A410DTT3"/>
<dbReference type="SMART" id="SM00387">
    <property type="entry name" value="HATPase_c"/>
    <property type="match status" value="1"/>
</dbReference>
<dbReference type="PANTHER" id="PTHR45528">
    <property type="entry name" value="SENSOR HISTIDINE KINASE CPXA"/>
    <property type="match status" value="1"/>
</dbReference>
<organism evidence="17 18">
    <name type="scientific">Clostridium manihotivorum</name>
    <dbReference type="NCBI Taxonomy" id="2320868"/>
    <lineage>
        <taxon>Bacteria</taxon>
        <taxon>Bacillati</taxon>
        <taxon>Bacillota</taxon>
        <taxon>Clostridia</taxon>
        <taxon>Eubacteriales</taxon>
        <taxon>Clostridiaceae</taxon>
        <taxon>Clostridium</taxon>
    </lineage>
</organism>
<evidence type="ECO:0000256" key="10">
    <source>
        <dbReference type="ARBA" id="ARBA00022840"/>
    </source>
</evidence>
<dbReference type="GO" id="GO:0005524">
    <property type="term" value="F:ATP binding"/>
    <property type="evidence" value="ECO:0007669"/>
    <property type="project" value="UniProtKB-KW"/>
</dbReference>
<evidence type="ECO:0000259" key="15">
    <source>
        <dbReference type="PROSITE" id="PS50109"/>
    </source>
</evidence>
<evidence type="ECO:0000256" key="3">
    <source>
        <dbReference type="ARBA" id="ARBA00012438"/>
    </source>
</evidence>